<dbReference type="InterPro" id="IPR005031">
    <property type="entry name" value="COQ10_START"/>
</dbReference>
<feature type="domain" description="Coenzyme Q-binding protein COQ10 START" evidence="2">
    <location>
        <begin position="10"/>
        <end position="129"/>
    </location>
</feature>
<feature type="region of interest" description="Disordered" evidence="1">
    <location>
        <begin position="139"/>
        <end position="200"/>
    </location>
</feature>
<dbReference type="CDD" id="cd07817">
    <property type="entry name" value="SRPBCC_8"/>
    <property type="match status" value="1"/>
</dbReference>
<dbReference type="RefSeq" id="WP_132337709.1">
    <property type="nucleotide sequence ID" value="NZ_SMJZ01000150.1"/>
</dbReference>
<dbReference type="Pfam" id="PF03364">
    <property type="entry name" value="Polyketide_cyc"/>
    <property type="match status" value="1"/>
</dbReference>
<dbReference type="PANTHER" id="PTHR33824:SF7">
    <property type="entry name" value="POLYKETIDE CYCLASE_DEHYDRASE AND LIPID TRANSPORT SUPERFAMILY PROTEIN"/>
    <property type="match status" value="1"/>
</dbReference>
<dbReference type="AlphaFoldDB" id="A0A4R4N405"/>
<sequence>MSSIEHSVDVEAPISVAYNQWTQFESFPEFMEGVESVKQIGDTRTAWVVEIAGVSREFEAEITEQHPDERVAWRSIDKPHQAGVVTFHRIDDTRTKVTLQMEYDPEGFVETAGDWLQIVRMRVTNDLNRFKEFIESRGRETGGWRGDVPGPHQRGSTYGGEQSVPPGTVGGGGAPPGGTLPPPGPVPPHDPPPAGPRPML</sequence>
<proteinExistence type="predicted"/>
<dbReference type="Gene3D" id="3.30.530.20">
    <property type="match status" value="1"/>
</dbReference>
<dbReference type="InterPro" id="IPR023393">
    <property type="entry name" value="START-like_dom_sf"/>
</dbReference>
<name>A0A4R4N405_9ACTN</name>
<reference evidence="3 4" key="1">
    <citation type="submission" date="2019-02" db="EMBL/GenBank/DDBJ databases">
        <title>Draft genome sequences of novel Actinobacteria.</title>
        <authorList>
            <person name="Sahin N."/>
            <person name="Ay H."/>
            <person name="Saygin H."/>
        </authorList>
    </citation>
    <scope>NUCLEOTIDE SEQUENCE [LARGE SCALE GENOMIC DNA]</scope>
    <source>
        <strain evidence="3 4">KC201</strain>
    </source>
</reference>
<dbReference type="PANTHER" id="PTHR33824">
    <property type="entry name" value="POLYKETIDE CYCLASE/DEHYDRASE AND LIPID TRANSPORT SUPERFAMILY PROTEIN"/>
    <property type="match status" value="1"/>
</dbReference>
<keyword evidence="4" id="KW-1185">Reference proteome</keyword>
<evidence type="ECO:0000256" key="1">
    <source>
        <dbReference type="SAM" id="MobiDB-lite"/>
    </source>
</evidence>
<evidence type="ECO:0000313" key="3">
    <source>
        <dbReference type="EMBL" id="TDC01760.1"/>
    </source>
</evidence>
<evidence type="ECO:0000313" key="4">
    <source>
        <dbReference type="Proteomes" id="UP000295157"/>
    </source>
</evidence>
<dbReference type="EMBL" id="SMJZ01000150">
    <property type="protein sequence ID" value="TDC01760.1"/>
    <property type="molecule type" value="Genomic_DNA"/>
</dbReference>
<feature type="compositionally biased region" description="Pro residues" evidence="1">
    <location>
        <begin position="178"/>
        <end position="200"/>
    </location>
</feature>
<gene>
    <name evidence="3" type="ORF">E1267_31100</name>
</gene>
<comment type="caution">
    <text evidence="3">The sequence shown here is derived from an EMBL/GenBank/DDBJ whole genome shotgun (WGS) entry which is preliminary data.</text>
</comment>
<organism evidence="3 4">
    <name type="scientific">Nonomuraea longispora</name>
    <dbReference type="NCBI Taxonomy" id="1848320"/>
    <lineage>
        <taxon>Bacteria</taxon>
        <taxon>Bacillati</taxon>
        <taxon>Actinomycetota</taxon>
        <taxon>Actinomycetes</taxon>
        <taxon>Streptosporangiales</taxon>
        <taxon>Streptosporangiaceae</taxon>
        <taxon>Nonomuraea</taxon>
    </lineage>
</organism>
<dbReference type="OrthoDB" id="3695445at2"/>
<dbReference type="SUPFAM" id="SSF55961">
    <property type="entry name" value="Bet v1-like"/>
    <property type="match status" value="1"/>
</dbReference>
<dbReference type="Proteomes" id="UP000295157">
    <property type="component" value="Unassembled WGS sequence"/>
</dbReference>
<evidence type="ECO:0000259" key="2">
    <source>
        <dbReference type="Pfam" id="PF03364"/>
    </source>
</evidence>
<protein>
    <submittedName>
        <fullName evidence="3">SRPBCC family protein</fullName>
    </submittedName>
</protein>
<dbReference type="InterPro" id="IPR047137">
    <property type="entry name" value="ORF3"/>
</dbReference>
<accession>A0A4R4N405</accession>